<gene>
    <name evidence="2" type="ORF">PCOR1329_LOCUS6715</name>
</gene>
<feature type="non-terminal residue" evidence="2">
    <location>
        <position position="271"/>
    </location>
</feature>
<comment type="similarity">
    <text evidence="1">Belongs to the dynein heavy chain family.</text>
</comment>
<evidence type="ECO:0008006" key="4">
    <source>
        <dbReference type="Google" id="ProtNLM"/>
    </source>
</evidence>
<proteinExistence type="inferred from homology"/>
<name>A0ABN9Q0A0_9DINO</name>
<evidence type="ECO:0000313" key="2">
    <source>
        <dbReference type="EMBL" id="CAK0797711.1"/>
    </source>
</evidence>
<dbReference type="Proteomes" id="UP001189429">
    <property type="component" value="Unassembled WGS sequence"/>
</dbReference>
<evidence type="ECO:0000256" key="1">
    <source>
        <dbReference type="ARBA" id="ARBA00008887"/>
    </source>
</evidence>
<organism evidence="2 3">
    <name type="scientific">Prorocentrum cordatum</name>
    <dbReference type="NCBI Taxonomy" id="2364126"/>
    <lineage>
        <taxon>Eukaryota</taxon>
        <taxon>Sar</taxon>
        <taxon>Alveolata</taxon>
        <taxon>Dinophyceae</taxon>
        <taxon>Prorocentrales</taxon>
        <taxon>Prorocentraceae</taxon>
        <taxon>Prorocentrum</taxon>
    </lineage>
</organism>
<dbReference type="EMBL" id="CAUYUJ010001802">
    <property type="protein sequence ID" value="CAK0797711.1"/>
    <property type="molecule type" value="Genomic_DNA"/>
</dbReference>
<keyword evidence="3" id="KW-1185">Reference proteome</keyword>
<dbReference type="InterPro" id="IPR026983">
    <property type="entry name" value="DHC"/>
</dbReference>
<dbReference type="PANTHER" id="PTHR46532:SF4">
    <property type="entry name" value="AAA+ ATPASE DOMAIN-CONTAINING PROTEIN"/>
    <property type="match status" value="1"/>
</dbReference>
<protein>
    <recommendedName>
        <fullName evidence="4">Dynein heavy chain tail domain-containing protein</fullName>
    </recommendedName>
</protein>
<reference evidence="2" key="1">
    <citation type="submission" date="2023-10" db="EMBL/GenBank/DDBJ databases">
        <authorList>
            <person name="Chen Y."/>
            <person name="Shah S."/>
            <person name="Dougan E. K."/>
            <person name="Thang M."/>
            <person name="Chan C."/>
        </authorList>
    </citation>
    <scope>NUCLEOTIDE SEQUENCE [LARGE SCALE GENOMIC DNA]</scope>
</reference>
<dbReference type="PANTHER" id="PTHR46532">
    <property type="entry name" value="MALE FERTILITY FACTOR KL5"/>
    <property type="match status" value="1"/>
</dbReference>
<accession>A0ABN9Q0A0</accession>
<sequence>MATVMSGRLDTQAGDYLNEIKEHFQMQCLLALVSELIDNTELKCQEYLMSFNQHVDLWRGSLDKAFEAFLGKDPRELVEVVGEEGMGFREIMERVAIDIGPPIPSLDAFDQEITKFKEMKRELSELKTPIDIHWLRIRANPVKLTLFNYARQWEEKFTNFLRSFCESRIGSVVRFISMVKGGLGTPSAADNPEDQRLLYKTMSHIRDVKLAKQAMEFLFQPLREQVQLLKRHQVAIDDHRLAQLEQAPAHWQEVIRAAFNEKEKILPLQRE</sequence>
<evidence type="ECO:0000313" key="3">
    <source>
        <dbReference type="Proteomes" id="UP001189429"/>
    </source>
</evidence>
<comment type="caution">
    <text evidence="2">The sequence shown here is derived from an EMBL/GenBank/DDBJ whole genome shotgun (WGS) entry which is preliminary data.</text>
</comment>